<name>A0A499UIP6_9ACTN</name>
<dbReference type="AlphaFoldDB" id="A0A499UIP6"/>
<evidence type="ECO:0000313" key="2">
    <source>
        <dbReference type="EMBL" id="BBJ39438.1"/>
    </source>
</evidence>
<evidence type="ECO:0000313" key="3">
    <source>
        <dbReference type="Proteomes" id="UP000463951"/>
    </source>
</evidence>
<gene>
    <name evidence="2" type="ORF">SSPO_021560</name>
</gene>
<accession>A0A499UIP6</accession>
<reference evidence="2 3" key="1">
    <citation type="journal article" date="2020" name="Int. J. Syst. Evol. Microbiol.">
        <title>Reclassification of Streptomyces castelarensis and Streptomyces sporoclivatus as later heterotypic synonyms of Streptomyces antimycoticus.</title>
        <authorList>
            <person name="Komaki H."/>
            <person name="Tamura T."/>
        </authorList>
    </citation>
    <scope>NUCLEOTIDE SEQUENCE [LARGE SCALE GENOMIC DNA]</scope>
    <source>
        <strain evidence="2 3">NBRC 100767</strain>
    </source>
</reference>
<dbReference type="EMBL" id="AP019620">
    <property type="protein sequence ID" value="BBJ39438.1"/>
    <property type="molecule type" value="Genomic_DNA"/>
</dbReference>
<feature type="region of interest" description="Disordered" evidence="1">
    <location>
        <begin position="137"/>
        <end position="156"/>
    </location>
</feature>
<sequence length="156" mass="15726">MLGQLLLAAVAGEGVAGQGVDADAEADGQPGRRELLQNLQIDLVRLVAAAELLGLDQPQQPGLGQQGEQLAGEVPGGLLLGGPGLDLPFDQLADERNQVAGLLGGQLAFHRLRAVVGHGGALLSPVQALRRRAPGCGGAAGGAAAGRPARSDREGW</sequence>
<dbReference type="Proteomes" id="UP000463951">
    <property type="component" value="Chromosome"/>
</dbReference>
<protein>
    <submittedName>
        <fullName evidence="2">Uncharacterized protein</fullName>
    </submittedName>
</protein>
<organism evidence="2 3">
    <name type="scientific">Streptomyces antimycoticus</name>
    <dbReference type="NCBI Taxonomy" id="68175"/>
    <lineage>
        <taxon>Bacteria</taxon>
        <taxon>Bacillati</taxon>
        <taxon>Actinomycetota</taxon>
        <taxon>Actinomycetes</taxon>
        <taxon>Kitasatosporales</taxon>
        <taxon>Streptomycetaceae</taxon>
        <taxon>Streptomyces</taxon>
        <taxon>Streptomyces violaceusniger group</taxon>
    </lineage>
</organism>
<proteinExistence type="predicted"/>
<evidence type="ECO:0000256" key="1">
    <source>
        <dbReference type="SAM" id="MobiDB-lite"/>
    </source>
</evidence>